<dbReference type="InterPro" id="IPR020846">
    <property type="entry name" value="MFS_dom"/>
</dbReference>
<evidence type="ECO:0000256" key="6">
    <source>
        <dbReference type="SAM" id="Phobius"/>
    </source>
</evidence>
<dbReference type="PROSITE" id="PS50850">
    <property type="entry name" value="MFS"/>
    <property type="match status" value="1"/>
</dbReference>
<keyword evidence="4 6" id="KW-1133">Transmembrane helix</keyword>
<dbReference type="RefSeq" id="XP_060355112.1">
    <property type="nucleotide sequence ID" value="XM_060487784.1"/>
</dbReference>
<keyword evidence="8" id="KW-0813">Transport</keyword>
<feature type="transmembrane region" description="Helical" evidence="6">
    <location>
        <begin position="100"/>
        <end position="123"/>
    </location>
</feature>
<feature type="transmembrane region" description="Helical" evidence="6">
    <location>
        <begin position="350"/>
        <end position="377"/>
    </location>
</feature>
<organism evidence="8 9">
    <name type="scientific">Colletotrichum paranaense</name>
    <dbReference type="NCBI Taxonomy" id="1914294"/>
    <lineage>
        <taxon>Eukaryota</taxon>
        <taxon>Fungi</taxon>
        <taxon>Dikarya</taxon>
        <taxon>Ascomycota</taxon>
        <taxon>Pezizomycotina</taxon>
        <taxon>Sordariomycetes</taxon>
        <taxon>Hypocreomycetidae</taxon>
        <taxon>Glomerellales</taxon>
        <taxon>Glomerellaceae</taxon>
        <taxon>Colletotrichum</taxon>
        <taxon>Colletotrichum acutatum species complex</taxon>
    </lineage>
</organism>
<feature type="transmembrane region" description="Helical" evidence="6">
    <location>
        <begin position="174"/>
        <end position="192"/>
    </location>
</feature>
<dbReference type="Pfam" id="PF00083">
    <property type="entry name" value="Sugar_tr"/>
    <property type="match status" value="1"/>
</dbReference>
<keyword evidence="8" id="KW-0762">Sugar transport</keyword>
<keyword evidence="3 6" id="KW-0812">Transmembrane</keyword>
<evidence type="ECO:0000256" key="3">
    <source>
        <dbReference type="ARBA" id="ARBA00022692"/>
    </source>
</evidence>
<gene>
    <name evidence="8" type="ORF">CPAR01_03497</name>
</gene>
<dbReference type="GeneID" id="85371683"/>
<keyword evidence="9" id="KW-1185">Reference proteome</keyword>
<reference evidence="8 9" key="1">
    <citation type="submission" date="2016-10" db="EMBL/GenBank/DDBJ databases">
        <title>The genome sequence of Colletotrichum fioriniae PJ7.</title>
        <authorList>
            <person name="Baroncelli R."/>
        </authorList>
    </citation>
    <scope>NUCLEOTIDE SEQUENCE [LARGE SCALE GENOMIC DNA]</scope>
    <source>
        <strain evidence="8 9">IMI 384185</strain>
    </source>
</reference>
<comment type="caution">
    <text evidence="8">The sequence shown here is derived from an EMBL/GenBank/DDBJ whole genome shotgun (WGS) entry which is preliminary data.</text>
</comment>
<dbReference type="InterPro" id="IPR050360">
    <property type="entry name" value="MFS_Sugar_Transporters"/>
</dbReference>
<evidence type="ECO:0000256" key="2">
    <source>
        <dbReference type="ARBA" id="ARBA00010992"/>
    </source>
</evidence>
<evidence type="ECO:0000259" key="7">
    <source>
        <dbReference type="PROSITE" id="PS50850"/>
    </source>
</evidence>
<protein>
    <submittedName>
        <fullName evidence="8">Sugar transporter</fullName>
    </submittedName>
</protein>
<feature type="transmembrane region" description="Helical" evidence="6">
    <location>
        <begin position="135"/>
        <end position="162"/>
    </location>
</feature>
<feature type="transmembrane region" description="Helical" evidence="6">
    <location>
        <begin position="453"/>
        <end position="472"/>
    </location>
</feature>
<accession>A0ABQ9T2J0</accession>
<dbReference type="PANTHER" id="PTHR48022">
    <property type="entry name" value="PLASTIDIC GLUCOSE TRANSPORTER 4"/>
    <property type="match status" value="1"/>
</dbReference>
<evidence type="ECO:0000313" key="9">
    <source>
        <dbReference type="Proteomes" id="UP001241169"/>
    </source>
</evidence>
<evidence type="ECO:0000256" key="1">
    <source>
        <dbReference type="ARBA" id="ARBA00004141"/>
    </source>
</evidence>
<comment type="similarity">
    <text evidence="2">Belongs to the major facilitator superfamily. Sugar transporter (TC 2.A.1.1) family.</text>
</comment>
<dbReference type="SUPFAM" id="SSF103473">
    <property type="entry name" value="MFS general substrate transporter"/>
    <property type="match status" value="1"/>
</dbReference>
<feature type="transmembrane region" description="Helical" evidence="6">
    <location>
        <begin position="420"/>
        <end position="441"/>
    </location>
</feature>
<feature type="transmembrane region" description="Helical" evidence="6">
    <location>
        <begin position="198"/>
        <end position="218"/>
    </location>
</feature>
<feature type="transmembrane region" description="Helical" evidence="6">
    <location>
        <begin position="520"/>
        <end position="539"/>
    </location>
</feature>
<dbReference type="PANTHER" id="PTHR48022:SF79">
    <property type="entry name" value="LACTOSE PERMEASE, PUTATIVE (AFU_ORTHOLOGUE AFUA_6G01860)-RELATED"/>
    <property type="match status" value="1"/>
</dbReference>
<keyword evidence="5 6" id="KW-0472">Membrane</keyword>
<feature type="transmembrane region" description="Helical" evidence="6">
    <location>
        <begin position="230"/>
        <end position="251"/>
    </location>
</feature>
<sequence length="587" mass="65209">QDESSPSGRVFPLPELRLGKLYISAEAPLQPEILRSQRLGLLPIMAPREDVDHTVIFHDDVAQANKIGVAVEEVAATRISEADMMRKSAEALTLKSKTGLYIFGYMLVMGCNQAGFGIDWGVISGINSNDRWHDFYGFGNAGVIISTINALMQIGGFLGAPFLSCADVLGRRGVNFLGNALVIIAAIMQAMAPNLACLFIGRLVLGFGTALCTAPQYVAELAPVHLRGRLVGVFGACFQVGSLMMIGIMMGLTNWDSDWQWRIAFFIQAIFPLFVCVTIYFVCPESPRFLYMRGKKEEARRVVARYMTTDNDINHEIVDLMILQIEESIETTKAGFRATWDFRVFFTKAVWFRTVVLAVYAVFQQWNGGGIIGYYLAPALDTIGITSQLDQLGISLGSTAIYFVFTLFGSYIIDYFRRRTLIFAGLISMICAQIAVTITSWQYNLSEQKTTAILTVVWIYLFQVCSATFIATMHNLYPVELLSLPLRAKGMGLFAMFQAIAAVVHNYGIGIGVGKVGYKIWAVYIVYNFIQIIISYYVFPETSKLNLEEIDTIFETPGGKPVKLSIKIADAKREKAKLDRQNGVSQL</sequence>
<evidence type="ECO:0000256" key="5">
    <source>
        <dbReference type="ARBA" id="ARBA00023136"/>
    </source>
</evidence>
<feature type="domain" description="Major facilitator superfamily (MFS) profile" evidence="7">
    <location>
        <begin position="105"/>
        <end position="543"/>
    </location>
</feature>
<dbReference type="Proteomes" id="UP001241169">
    <property type="component" value="Unassembled WGS sequence"/>
</dbReference>
<feature type="transmembrane region" description="Helical" evidence="6">
    <location>
        <begin position="493"/>
        <end position="514"/>
    </location>
</feature>
<feature type="non-terminal residue" evidence="8">
    <location>
        <position position="1"/>
    </location>
</feature>
<feature type="transmembrane region" description="Helical" evidence="6">
    <location>
        <begin position="392"/>
        <end position="413"/>
    </location>
</feature>
<dbReference type="InterPro" id="IPR005828">
    <property type="entry name" value="MFS_sugar_transport-like"/>
</dbReference>
<name>A0ABQ9T2J0_9PEZI</name>
<dbReference type="Gene3D" id="1.20.1250.20">
    <property type="entry name" value="MFS general substrate transporter like domains"/>
    <property type="match status" value="1"/>
</dbReference>
<dbReference type="EMBL" id="MOPA01000002">
    <property type="protein sequence ID" value="KAK1545995.1"/>
    <property type="molecule type" value="Genomic_DNA"/>
</dbReference>
<comment type="subcellular location">
    <subcellularLocation>
        <location evidence="1">Membrane</location>
        <topology evidence="1">Multi-pass membrane protein</topology>
    </subcellularLocation>
</comment>
<proteinExistence type="inferred from homology"/>
<dbReference type="InterPro" id="IPR036259">
    <property type="entry name" value="MFS_trans_sf"/>
</dbReference>
<evidence type="ECO:0000313" key="8">
    <source>
        <dbReference type="EMBL" id="KAK1545995.1"/>
    </source>
</evidence>
<feature type="transmembrane region" description="Helical" evidence="6">
    <location>
        <begin position="263"/>
        <end position="283"/>
    </location>
</feature>
<evidence type="ECO:0000256" key="4">
    <source>
        <dbReference type="ARBA" id="ARBA00022989"/>
    </source>
</evidence>